<protein>
    <submittedName>
        <fullName evidence="1">Uncharacterized protein</fullName>
    </submittedName>
</protein>
<name>A0AAW1L751_POPJA</name>
<proteinExistence type="predicted"/>
<accession>A0AAW1L751</accession>
<reference evidence="1 2" key="1">
    <citation type="journal article" date="2024" name="BMC Genomics">
        <title>De novo assembly and annotation of Popillia japonica's genome with initial clues to its potential as an invasive pest.</title>
        <authorList>
            <person name="Cucini C."/>
            <person name="Boschi S."/>
            <person name="Funari R."/>
            <person name="Cardaioli E."/>
            <person name="Iannotti N."/>
            <person name="Marturano G."/>
            <person name="Paoli F."/>
            <person name="Bruttini M."/>
            <person name="Carapelli A."/>
            <person name="Frati F."/>
            <person name="Nardi F."/>
        </authorList>
    </citation>
    <scope>NUCLEOTIDE SEQUENCE [LARGE SCALE GENOMIC DNA]</scope>
    <source>
        <strain evidence="1">DMR45628</strain>
    </source>
</reference>
<sequence>MTANQTKKLKKKNFSQHYNRLSNRDFRRSRAVDKEAKVNLDFIVKKLRGAKKVLYKLDVPLEDDKQDDPERQARREEFLRKRKQFYADYKKVQQAKCLLQEEELRGPDADSSCDMSCAYQY</sequence>
<organism evidence="1 2">
    <name type="scientific">Popillia japonica</name>
    <name type="common">Japanese beetle</name>
    <dbReference type="NCBI Taxonomy" id="7064"/>
    <lineage>
        <taxon>Eukaryota</taxon>
        <taxon>Metazoa</taxon>
        <taxon>Ecdysozoa</taxon>
        <taxon>Arthropoda</taxon>
        <taxon>Hexapoda</taxon>
        <taxon>Insecta</taxon>
        <taxon>Pterygota</taxon>
        <taxon>Neoptera</taxon>
        <taxon>Endopterygota</taxon>
        <taxon>Coleoptera</taxon>
        <taxon>Polyphaga</taxon>
        <taxon>Scarabaeiformia</taxon>
        <taxon>Scarabaeidae</taxon>
        <taxon>Rutelinae</taxon>
        <taxon>Popillia</taxon>
    </lineage>
</organism>
<dbReference type="Proteomes" id="UP001458880">
    <property type="component" value="Unassembled WGS sequence"/>
</dbReference>
<evidence type="ECO:0000313" key="2">
    <source>
        <dbReference type="Proteomes" id="UP001458880"/>
    </source>
</evidence>
<evidence type="ECO:0000313" key="1">
    <source>
        <dbReference type="EMBL" id="KAK9729953.1"/>
    </source>
</evidence>
<gene>
    <name evidence="1" type="ORF">QE152_g15635</name>
</gene>
<comment type="caution">
    <text evidence="1">The sequence shown here is derived from an EMBL/GenBank/DDBJ whole genome shotgun (WGS) entry which is preliminary data.</text>
</comment>
<dbReference type="AlphaFoldDB" id="A0AAW1L751"/>
<dbReference type="EMBL" id="JASPKY010000155">
    <property type="protein sequence ID" value="KAK9729953.1"/>
    <property type="molecule type" value="Genomic_DNA"/>
</dbReference>
<keyword evidence="2" id="KW-1185">Reference proteome</keyword>